<dbReference type="SMART" id="SM00062">
    <property type="entry name" value="PBPb"/>
    <property type="match status" value="1"/>
</dbReference>
<organism evidence="4 5">
    <name type="scientific">Paraglaciecola algarum</name>
    <dbReference type="NCBI Taxonomy" id="3050085"/>
    <lineage>
        <taxon>Bacteria</taxon>
        <taxon>Pseudomonadati</taxon>
        <taxon>Pseudomonadota</taxon>
        <taxon>Gammaproteobacteria</taxon>
        <taxon>Alteromonadales</taxon>
        <taxon>Alteromonadaceae</taxon>
        <taxon>Paraglaciecola</taxon>
    </lineage>
</organism>
<reference evidence="4 5" key="1">
    <citation type="submission" date="2022-01" db="EMBL/GenBank/DDBJ databases">
        <title>Paraglaciecola sp. G1-23.</title>
        <authorList>
            <person name="Jin M.S."/>
            <person name="Han D.M."/>
            <person name="Kim H.M."/>
            <person name="Jeon C.O."/>
        </authorList>
    </citation>
    <scope>NUCLEOTIDE SEQUENCE [LARGE SCALE GENOMIC DNA]</scope>
    <source>
        <strain evidence="4 5">G1-23</strain>
    </source>
</reference>
<protein>
    <submittedName>
        <fullName evidence="4">Transporter substrate-binding domain-containing protein</fullName>
    </submittedName>
</protein>
<name>A0ABS9D4B7_9ALTE</name>
<evidence type="ECO:0000313" key="5">
    <source>
        <dbReference type="Proteomes" id="UP001521137"/>
    </source>
</evidence>
<comment type="caution">
    <text evidence="4">The sequence shown here is derived from an EMBL/GenBank/DDBJ whole genome shotgun (WGS) entry which is preliminary data.</text>
</comment>
<gene>
    <name evidence="4" type="ORF">L0668_05200</name>
</gene>
<dbReference type="Gene3D" id="3.40.190.10">
    <property type="entry name" value="Periplasmic binding protein-like II"/>
    <property type="match status" value="2"/>
</dbReference>
<dbReference type="InterPro" id="IPR001638">
    <property type="entry name" value="Solute-binding_3/MltF_N"/>
</dbReference>
<dbReference type="PANTHER" id="PTHR35936">
    <property type="entry name" value="MEMBRANE-BOUND LYTIC MUREIN TRANSGLYCOSYLASE F"/>
    <property type="match status" value="1"/>
</dbReference>
<keyword evidence="5" id="KW-1185">Reference proteome</keyword>
<accession>A0ABS9D4B7</accession>
<dbReference type="SUPFAM" id="SSF53850">
    <property type="entry name" value="Periplasmic binding protein-like II"/>
    <property type="match status" value="1"/>
</dbReference>
<evidence type="ECO:0000259" key="3">
    <source>
        <dbReference type="SMART" id="SM00062"/>
    </source>
</evidence>
<dbReference type="EMBL" id="JAKGAS010000002">
    <property type="protein sequence ID" value="MCF2947494.1"/>
    <property type="molecule type" value="Genomic_DNA"/>
</dbReference>
<dbReference type="Proteomes" id="UP001521137">
    <property type="component" value="Unassembled WGS sequence"/>
</dbReference>
<evidence type="ECO:0000313" key="4">
    <source>
        <dbReference type="EMBL" id="MCF2947494.1"/>
    </source>
</evidence>
<evidence type="ECO:0000256" key="2">
    <source>
        <dbReference type="ARBA" id="ARBA00022729"/>
    </source>
</evidence>
<keyword evidence="2" id="KW-0732">Signal</keyword>
<proteinExistence type="inferred from homology"/>
<comment type="similarity">
    <text evidence="1">Belongs to the bacterial solute-binding protein 3 family.</text>
</comment>
<sequence length="242" mass="27704">MNAKSVETSPKGTKTTITIATTDADYLPFKFEVDGVRQGFTIDVLDYIETHSEFDFEFIVLSWPRALHLVELGKIDLLLSLFKTKERVEKYHLIEPSYGGEISQLFTLTDNNFEFTGQLEQLTPYTVGSTRGYSSGKIFNHAEYITTFPTISEEVLLKLLVGKRIDLAITNPFTFNNLILKQNLVGKVKPIEPYITITPFYLTLSKNIPNSLLIKNRLAELLQQLMTSPEYQKLLDKYQLNY</sequence>
<feature type="domain" description="Solute-binding protein family 3/N-terminal" evidence="3">
    <location>
        <begin position="16"/>
        <end position="242"/>
    </location>
</feature>
<evidence type="ECO:0000256" key="1">
    <source>
        <dbReference type="ARBA" id="ARBA00010333"/>
    </source>
</evidence>
<dbReference type="PANTHER" id="PTHR35936:SF25">
    <property type="entry name" value="ABC TRANSPORTER SUBSTRATE-BINDING PROTEIN"/>
    <property type="match status" value="1"/>
</dbReference>
<dbReference type="Pfam" id="PF00497">
    <property type="entry name" value="SBP_bac_3"/>
    <property type="match status" value="1"/>
</dbReference>